<organism evidence="1 2">
    <name type="scientific">Trema orientale</name>
    <name type="common">Charcoal tree</name>
    <name type="synonym">Celtis orientalis</name>
    <dbReference type="NCBI Taxonomy" id="63057"/>
    <lineage>
        <taxon>Eukaryota</taxon>
        <taxon>Viridiplantae</taxon>
        <taxon>Streptophyta</taxon>
        <taxon>Embryophyta</taxon>
        <taxon>Tracheophyta</taxon>
        <taxon>Spermatophyta</taxon>
        <taxon>Magnoliopsida</taxon>
        <taxon>eudicotyledons</taxon>
        <taxon>Gunneridae</taxon>
        <taxon>Pentapetalae</taxon>
        <taxon>rosids</taxon>
        <taxon>fabids</taxon>
        <taxon>Rosales</taxon>
        <taxon>Cannabaceae</taxon>
        <taxon>Trema</taxon>
    </lineage>
</organism>
<dbReference type="InParanoid" id="A0A2P5EG73"/>
<dbReference type="AlphaFoldDB" id="A0A2P5EG73"/>
<dbReference type="EMBL" id="JXTC01000160">
    <property type="protein sequence ID" value="PON84547.1"/>
    <property type="molecule type" value="Genomic_DNA"/>
</dbReference>
<proteinExistence type="predicted"/>
<dbReference type="Proteomes" id="UP000237000">
    <property type="component" value="Unassembled WGS sequence"/>
</dbReference>
<evidence type="ECO:0000313" key="2">
    <source>
        <dbReference type="Proteomes" id="UP000237000"/>
    </source>
</evidence>
<protein>
    <submittedName>
        <fullName evidence="1">Uncharacterized protein</fullName>
    </submittedName>
</protein>
<sequence>MSSTTTMPCTHDTIQLHNLAITRQCRRQPPCHALMQVSWQKPQNRKLDDVKIYEDNRNTGQSGSIYDIHQTRIAPCAFYHLEIVIFSVGPLSKDPCLAIGVVSGYENVYDHVLRSFGIDK</sequence>
<dbReference type="OrthoDB" id="10596265at2759"/>
<name>A0A2P5EG73_TREOI</name>
<reference evidence="2" key="1">
    <citation type="submission" date="2016-06" db="EMBL/GenBank/DDBJ databases">
        <title>Parallel loss of symbiosis genes in relatives of nitrogen-fixing non-legume Parasponia.</title>
        <authorList>
            <person name="Van Velzen R."/>
            <person name="Holmer R."/>
            <person name="Bu F."/>
            <person name="Rutten L."/>
            <person name="Van Zeijl A."/>
            <person name="Liu W."/>
            <person name="Santuari L."/>
            <person name="Cao Q."/>
            <person name="Sharma T."/>
            <person name="Shen D."/>
            <person name="Roswanjaya Y."/>
            <person name="Wardhani T."/>
            <person name="Kalhor M.S."/>
            <person name="Jansen J."/>
            <person name="Van den Hoogen J."/>
            <person name="Gungor B."/>
            <person name="Hartog M."/>
            <person name="Hontelez J."/>
            <person name="Verver J."/>
            <person name="Yang W.-C."/>
            <person name="Schijlen E."/>
            <person name="Repin R."/>
            <person name="Schilthuizen M."/>
            <person name="Schranz E."/>
            <person name="Heidstra R."/>
            <person name="Miyata K."/>
            <person name="Fedorova E."/>
            <person name="Kohlen W."/>
            <person name="Bisseling T."/>
            <person name="Smit S."/>
            <person name="Geurts R."/>
        </authorList>
    </citation>
    <scope>NUCLEOTIDE SEQUENCE [LARGE SCALE GENOMIC DNA]</scope>
    <source>
        <strain evidence="2">cv. RG33-2</strain>
    </source>
</reference>
<gene>
    <name evidence="1" type="ORF">TorRG33x02_196140</name>
</gene>
<accession>A0A2P5EG73</accession>
<evidence type="ECO:0000313" key="1">
    <source>
        <dbReference type="EMBL" id="PON84547.1"/>
    </source>
</evidence>
<comment type="caution">
    <text evidence="1">The sequence shown here is derived from an EMBL/GenBank/DDBJ whole genome shotgun (WGS) entry which is preliminary data.</text>
</comment>
<keyword evidence="2" id="KW-1185">Reference proteome</keyword>